<name>A0A8J8NFQ2_HALGN</name>
<sequence length="75" mass="8489">MGQLFFCQLPASFLLVNSHRSQVLLNSSCCKMQIQKISSQNHLFQVVLQNSQGSNGLALEIPHQFHHTFDCIPFT</sequence>
<evidence type="ECO:0000313" key="1">
    <source>
        <dbReference type="EMBL" id="TNV73665.1"/>
    </source>
</evidence>
<protein>
    <submittedName>
        <fullName evidence="1">Uncharacterized protein</fullName>
    </submittedName>
</protein>
<dbReference type="EMBL" id="RRYP01018365">
    <property type="protein sequence ID" value="TNV73665.1"/>
    <property type="molecule type" value="Genomic_DNA"/>
</dbReference>
<keyword evidence="2" id="KW-1185">Reference proteome</keyword>
<evidence type="ECO:0000313" key="2">
    <source>
        <dbReference type="Proteomes" id="UP000785679"/>
    </source>
</evidence>
<organism evidence="1 2">
    <name type="scientific">Halteria grandinella</name>
    <dbReference type="NCBI Taxonomy" id="5974"/>
    <lineage>
        <taxon>Eukaryota</taxon>
        <taxon>Sar</taxon>
        <taxon>Alveolata</taxon>
        <taxon>Ciliophora</taxon>
        <taxon>Intramacronucleata</taxon>
        <taxon>Spirotrichea</taxon>
        <taxon>Stichotrichia</taxon>
        <taxon>Sporadotrichida</taxon>
        <taxon>Halteriidae</taxon>
        <taxon>Halteria</taxon>
    </lineage>
</organism>
<dbReference type="AlphaFoldDB" id="A0A8J8NFQ2"/>
<gene>
    <name evidence="1" type="ORF">FGO68_gene5736</name>
</gene>
<comment type="caution">
    <text evidence="1">The sequence shown here is derived from an EMBL/GenBank/DDBJ whole genome shotgun (WGS) entry which is preliminary data.</text>
</comment>
<accession>A0A8J8NFQ2</accession>
<proteinExistence type="predicted"/>
<reference evidence="1" key="1">
    <citation type="submission" date="2019-06" db="EMBL/GenBank/DDBJ databases">
        <authorList>
            <person name="Zheng W."/>
        </authorList>
    </citation>
    <scope>NUCLEOTIDE SEQUENCE</scope>
    <source>
        <strain evidence="1">QDHG01</strain>
    </source>
</reference>
<dbReference type="Proteomes" id="UP000785679">
    <property type="component" value="Unassembled WGS sequence"/>
</dbReference>